<keyword evidence="3 6" id="KW-0812">Transmembrane</keyword>
<dbReference type="Pfam" id="PF01810">
    <property type="entry name" value="LysE"/>
    <property type="match status" value="1"/>
</dbReference>
<evidence type="ECO:0000256" key="6">
    <source>
        <dbReference type="SAM" id="Phobius"/>
    </source>
</evidence>
<evidence type="ECO:0000256" key="2">
    <source>
        <dbReference type="ARBA" id="ARBA00022475"/>
    </source>
</evidence>
<dbReference type="OrthoDB" id="198428at2"/>
<evidence type="ECO:0000313" key="8">
    <source>
        <dbReference type="Proteomes" id="UP000053370"/>
    </source>
</evidence>
<keyword evidence="2" id="KW-1003">Cell membrane</keyword>
<evidence type="ECO:0000313" key="7">
    <source>
        <dbReference type="EMBL" id="GAP39189.1"/>
    </source>
</evidence>
<evidence type="ECO:0000256" key="4">
    <source>
        <dbReference type="ARBA" id="ARBA00022989"/>
    </source>
</evidence>
<organism evidence="7">
    <name type="scientific">Flexilinea flocculi</name>
    <dbReference type="NCBI Taxonomy" id="1678840"/>
    <lineage>
        <taxon>Bacteria</taxon>
        <taxon>Bacillati</taxon>
        <taxon>Chloroflexota</taxon>
        <taxon>Anaerolineae</taxon>
        <taxon>Anaerolineales</taxon>
        <taxon>Anaerolineaceae</taxon>
        <taxon>Flexilinea</taxon>
    </lineage>
</organism>
<dbReference type="PATRIC" id="fig|1678840.3.peg.133"/>
<accession>A0A0K8P9L5</accession>
<dbReference type="GO" id="GO:0033228">
    <property type="term" value="P:cysteine export across plasma membrane"/>
    <property type="evidence" value="ECO:0007669"/>
    <property type="project" value="TreeGrafter"/>
</dbReference>
<comment type="subcellular location">
    <subcellularLocation>
        <location evidence="1">Cell membrane</location>
        <topology evidence="1">Multi-pass membrane protein</topology>
    </subcellularLocation>
</comment>
<dbReference type="STRING" id="1678840.ATC1_11109"/>
<dbReference type="GO" id="GO:0015171">
    <property type="term" value="F:amino acid transmembrane transporter activity"/>
    <property type="evidence" value="ECO:0007669"/>
    <property type="project" value="TreeGrafter"/>
</dbReference>
<dbReference type="PANTHER" id="PTHR30086:SF20">
    <property type="entry name" value="ARGININE EXPORTER PROTEIN ARGO-RELATED"/>
    <property type="match status" value="1"/>
</dbReference>
<gene>
    <name evidence="7" type="ORF">ATC1_11109</name>
</gene>
<feature type="transmembrane region" description="Helical" evidence="6">
    <location>
        <begin position="142"/>
        <end position="168"/>
    </location>
</feature>
<dbReference type="InterPro" id="IPR001123">
    <property type="entry name" value="LeuE-type"/>
</dbReference>
<feature type="transmembrane region" description="Helical" evidence="6">
    <location>
        <begin position="38"/>
        <end position="59"/>
    </location>
</feature>
<keyword evidence="4 6" id="KW-1133">Transmembrane helix</keyword>
<feature type="transmembrane region" description="Helical" evidence="6">
    <location>
        <begin position="174"/>
        <end position="191"/>
    </location>
</feature>
<feature type="transmembrane region" description="Helical" evidence="6">
    <location>
        <begin position="71"/>
        <end position="88"/>
    </location>
</feature>
<dbReference type="GO" id="GO:0005886">
    <property type="term" value="C:plasma membrane"/>
    <property type="evidence" value="ECO:0007669"/>
    <property type="project" value="UniProtKB-SubCell"/>
</dbReference>
<evidence type="ECO:0000256" key="1">
    <source>
        <dbReference type="ARBA" id="ARBA00004651"/>
    </source>
</evidence>
<evidence type="ECO:0000256" key="3">
    <source>
        <dbReference type="ARBA" id="ARBA00022692"/>
    </source>
</evidence>
<evidence type="ECO:0000256" key="5">
    <source>
        <dbReference type="ARBA" id="ARBA00023136"/>
    </source>
</evidence>
<proteinExistence type="predicted"/>
<reference evidence="7" key="1">
    <citation type="journal article" date="2015" name="Genome Announc.">
        <title>Draft Genome Sequence of Anaerolineae Strain TC1, a Novel Isolate from a Methanogenic Wastewater Treatment System.</title>
        <authorList>
            <person name="Matsuura N."/>
            <person name="Tourlousse D.M."/>
            <person name="Sun L."/>
            <person name="Toyonaga M."/>
            <person name="Kuroda K."/>
            <person name="Ohashi A."/>
            <person name="Cruz R."/>
            <person name="Yamaguchi T."/>
            <person name="Sekiguchi Y."/>
        </authorList>
    </citation>
    <scope>NUCLEOTIDE SEQUENCE [LARGE SCALE GENOMIC DNA]</scope>
    <source>
        <strain evidence="7">TC1</strain>
    </source>
</reference>
<dbReference type="EMBL" id="DF968179">
    <property type="protein sequence ID" value="GAP39189.1"/>
    <property type="molecule type" value="Genomic_DNA"/>
</dbReference>
<dbReference type="AlphaFoldDB" id="A0A0K8P9L5"/>
<dbReference type="Proteomes" id="UP000053370">
    <property type="component" value="Unassembled WGS sequence"/>
</dbReference>
<dbReference type="PANTHER" id="PTHR30086">
    <property type="entry name" value="ARGININE EXPORTER PROTEIN ARGO"/>
    <property type="match status" value="1"/>
</dbReference>
<keyword evidence="8" id="KW-1185">Reference proteome</keyword>
<feature type="transmembrane region" description="Helical" evidence="6">
    <location>
        <begin position="108"/>
        <end position="130"/>
    </location>
</feature>
<keyword evidence="5 6" id="KW-0472">Membrane</keyword>
<sequence>MNIYAFFTYMFVTAFTPGPNNIISMSNASRYGLRKSYPYNLGIFCGFSIVMILCTLFSATMLRLIPRIKPLMLILGAGYILWLAWKTWKSSSEISARNGKDATFLSGFLLQFINPKIYIYGITSMSTYFLPSYSSLPVLTGFAVLLAFVGFSSTLCWAIFGSVFAQLFKNHAKLINGILAILLIYCAVSLFL</sequence>
<name>A0A0K8P9L5_9CHLR</name>
<dbReference type="RefSeq" id="WP_062277028.1">
    <property type="nucleotide sequence ID" value="NZ_DF968179.1"/>
</dbReference>
<protein>
    <submittedName>
        <fullName evidence="7">Threonine/homoserine/homoserine lactone efflux protein</fullName>
    </submittedName>
</protein>